<dbReference type="AlphaFoldDB" id="A0A1U7NIJ9"/>
<proteinExistence type="predicted"/>
<comment type="caution">
    <text evidence="2">The sequence shown here is derived from an EMBL/GenBank/DDBJ whole genome shotgun (WGS) entry which is preliminary data.</text>
</comment>
<evidence type="ECO:0000313" key="3">
    <source>
        <dbReference type="Proteomes" id="UP000186341"/>
    </source>
</evidence>
<dbReference type="GeneID" id="82201947"/>
<feature type="transmembrane region" description="Helical" evidence="1">
    <location>
        <begin position="34"/>
        <end position="64"/>
    </location>
</feature>
<sequence length="65" mass="7473">MSSKFKDLIANLKEKKEVEFGKEVRLEKDDYKALLIACFQIFMPVLLGMLAVFALLILIIVAIWN</sequence>
<evidence type="ECO:0000256" key="1">
    <source>
        <dbReference type="SAM" id="Phobius"/>
    </source>
</evidence>
<keyword evidence="1" id="KW-0472">Membrane</keyword>
<keyword evidence="1" id="KW-1133">Transmembrane helix</keyword>
<gene>
    <name evidence="2" type="ORF">BO222_01670</name>
</gene>
<protein>
    <submittedName>
        <fullName evidence="2">Uncharacterized protein</fullName>
    </submittedName>
</protein>
<dbReference type="RefSeq" id="WP_075817797.1">
    <property type="nucleotide sequence ID" value="NZ_CAJUTZ010000025.1"/>
</dbReference>
<keyword evidence="1" id="KW-0812">Transmembrane</keyword>
<keyword evidence="3" id="KW-1185">Reference proteome</keyword>
<dbReference type="EMBL" id="MPJW01000059">
    <property type="protein sequence ID" value="OLU42404.1"/>
    <property type="molecule type" value="Genomic_DNA"/>
</dbReference>
<dbReference type="Proteomes" id="UP000186341">
    <property type="component" value="Unassembled WGS sequence"/>
</dbReference>
<evidence type="ECO:0000313" key="2">
    <source>
        <dbReference type="EMBL" id="OLU42404.1"/>
    </source>
</evidence>
<reference evidence="2 3" key="1">
    <citation type="submission" date="2016-11" db="EMBL/GenBank/DDBJ databases">
        <title>Description of two novel members of the family Erysipelotrichaceae: Ileibacterium lipovorans gen. nov., sp. nov. and Dubosiella newyorkensis, gen. nov., sp. nov.</title>
        <authorList>
            <person name="Cox L.M."/>
            <person name="Sohn J."/>
            <person name="Tyrrell K.L."/>
            <person name="Citron D.M."/>
            <person name="Lawson P.A."/>
            <person name="Patel N.B."/>
            <person name="Iizumi T."/>
            <person name="Perez-Perez G.I."/>
            <person name="Goldstein E.J."/>
            <person name="Blaser M.J."/>
        </authorList>
    </citation>
    <scope>NUCLEOTIDE SEQUENCE [LARGE SCALE GENOMIC DNA]</scope>
    <source>
        <strain evidence="2 3">NYU-BL-A3</strain>
    </source>
</reference>
<accession>A0A1U7NIJ9</accession>
<name>A0A1U7NIJ9_9FIRM</name>
<organism evidence="2 3">
    <name type="scientific">Ileibacterium valens</name>
    <dbReference type="NCBI Taxonomy" id="1862668"/>
    <lineage>
        <taxon>Bacteria</taxon>
        <taxon>Bacillati</taxon>
        <taxon>Bacillota</taxon>
        <taxon>Erysipelotrichia</taxon>
        <taxon>Erysipelotrichales</taxon>
        <taxon>Erysipelotrichaceae</taxon>
        <taxon>Ileibacterium</taxon>
    </lineage>
</organism>